<sequence>MMFEAITTPLSCLLPSANKAWQRKLTPCGGATERATQARRHAAALGAGRHSGMPRGEPLPSSCSEPHAALPLLPSHDEPHAVLPKSIRTAAFSVKPWRQAKMMGQNRMTSAWQTVRRYKKSCTEDRRSLVELNVNGGRSGSGAWTICKACCDALPRHPPPRFLLPSLEDMPPSLPWLLLSSAGFGSTNGARFIGTYADGWLFIAVNQTHGHALLNLRTRHPELSRRMIPHQLSLQDALRLDNMAILAATLSAPPDDALCLGAAIVTHWRFVSGPPMVMFWRMGDVVAVDARSFGQSMLPHLEVRGESSSAGHRGQHRF</sequence>
<evidence type="ECO:0000313" key="2">
    <source>
        <dbReference type="Proteomes" id="UP000636709"/>
    </source>
</evidence>
<proteinExistence type="predicted"/>
<comment type="caution">
    <text evidence="1">The sequence shown here is derived from an EMBL/GenBank/DDBJ whole genome shotgun (WGS) entry which is preliminary data.</text>
</comment>
<protein>
    <submittedName>
        <fullName evidence="1">Uncharacterized protein</fullName>
    </submittedName>
</protein>
<dbReference type="Proteomes" id="UP000636709">
    <property type="component" value="Unassembled WGS sequence"/>
</dbReference>
<dbReference type="AlphaFoldDB" id="A0A835E8C7"/>
<accession>A0A835E8C7</accession>
<dbReference type="OrthoDB" id="718896at2759"/>
<reference evidence="1" key="1">
    <citation type="submission" date="2020-07" db="EMBL/GenBank/DDBJ databases">
        <title>Genome sequence and genetic diversity analysis of an under-domesticated orphan crop, white fonio (Digitaria exilis).</title>
        <authorList>
            <person name="Bennetzen J.L."/>
            <person name="Chen S."/>
            <person name="Ma X."/>
            <person name="Wang X."/>
            <person name="Yssel A.E.J."/>
            <person name="Chaluvadi S.R."/>
            <person name="Johnson M."/>
            <person name="Gangashetty P."/>
            <person name="Hamidou F."/>
            <person name="Sanogo M.D."/>
            <person name="Zwaenepoel A."/>
            <person name="Wallace J."/>
            <person name="Van De Peer Y."/>
            <person name="Van Deynze A."/>
        </authorList>
    </citation>
    <scope>NUCLEOTIDE SEQUENCE</scope>
    <source>
        <tissue evidence="1">Leaves</tissue>
    </source>
</reference>
<dbReference type="EMBL" id="JACEFO010002221">
    <property type="protein sequence ID" value="KAF8672378.1"/>
    <property type="molecule type" value="Genomic_DNA"/>
</dbReference>
<keyword evidence="2" id="KW-1185">Reference proteome</keyword>
<name>A0A835E8C7_9POAL</name>
<gene>
    <name evidence="1" type="ORF">HU200_049581</name>
</gene>
<evidence type="ECO:0000313" key="1">
    <source>
        <dbReference type="EMBL" id="KAF8672378.1"/>
    </source>
</evidence>
<organism evidence="1 2">
    <name type="scientific">Digitaria exilis</name>
    <dbReference type="NCBI Taxonomy" id="1010633"/>
    <lineage>
        <taxon>Eukaryota</taxon>
        <taxon>Viridiplantae</taxon>
        <taxon>Streptophyta</taxon>
        <taxon>Embryophyta</taxon>
        <taxon>Tracheophyta</taxon>
        <taxon>Spermatophyta</taxon>
        <taxon>Magnoliopsida</taxon>
        <taxon>Liliopsida</taxon>
        <taxon>Poales</taxon>
        <taxon>Poaceae</taxon>
        <taxon>PACMAD clade</taxon>
        <taxon>Panicoideae</taxon>
        <taxon>Panicodae</taxon>
        <taxon>Paniceae</taxon>
        <taxon>Anthephorinae</taxon>
        <taxon>Digitaria</taxon>
    </lineage>
</organism>